<proteinExistence type="inferred from homology"/>
<evidence type="ECO:0000256" key="1">
    <source>
        <dbReference type="ARBA" id="ARBA00022603"/>
    </source>
</evidence>
<evidence type="ECO:0000256" key="2">
    <source>
        <dbReference type="ARBA" id="ARBA00022691"/>
    </source>
</evidence>
<dbReference type="GO" id="GO:0032991">
    <property type="term" value="C:protein-containing complex"/>
    <property type="evidence" value="ECO:0007669"/>
    <property type="project" value="TreeGrafter"/>
</dbReference>
<dbReference type="InterPro" id="IPR029063">
    <property type="entry name" value="SAM-dependent_MTases_sf"/>
</dbReference>
<evidence type="ECO:0000256" key="4">
    <source>
        <dbReference type="ARBA" id="ARBA00039932"/>
    </source>
</evidence>
<dbReference type="SUPFAM" id="SSF53335">
    <property type="entry name" value="S-adenosyl-L-methionine-dependent methyltransferases"/>
    <property type="match status" value="1"/>
</dbReference>
<keyword evidence="1" id="KW-0808">Transferase</keyword>
<name>A0A2V1AQ08_9ASCO</name>
<accession>A0A2V1AQ08</accession>
<dbReference type="GO" id="GO:0032259">
    <property type="term" value="P:methylation"/>
    <property type="evidence" value="ECO:0007669"/>
    <property type="project" value="UniProtKB-KW"/>
</dbReference>
<evidence type="ECO:0000313" key="5">
    <source>
        <dbReference type="EMBL" id="PVH19822.1"/>
    </source>
</evidence>
<dbReference type="Proteomes" id="UP000244309">
    <property type="component" value="Unassembled WGS sequence"/>
</dbReference>
<dbReference type="STRING" id="45357.A0A2V1AQ08"/>
<keyword evidence="6" id="KW-1185">Reference proteome</keyword>
<dbReference type="GO" id="GO:0005829">
    <property type="term" value="C:cytosol"/>
    <property type="evidence" value="ECO:0007669"/>
    <property type="project" value="TreeGrafter"/>
</dbReference>
<dbReference type="PANTHER" id="PTHR14614">
    <property type="entry name" value="HEPATOCELLULAR CARCINOMA-ASSOCIATED ANTIGEN"/>
    <property type="match status" value="1"/>
</dbReference>
<dbReference type="RefSeq" id="XP_025340762.1">
    <property type="nucleotide sequence ID" value="XM_025487314.1"/>
</dbReference>
<comment type="caution">
    <text evidence="5">The sequence shown here is derived from an EMBL/GenBank/DDBJ whole genome shotgun (WGS) entry which is preliminary data.</text>
</comment>
<dbReference type="AlphaFoldDB" id="A0A2V1AQ08"/>
<protein>
    <recommendedName>
        <fullName evidence="4">Ribosomal lysine N-methyltransferase 5</fullName>
    </recommendedName>
</protein>
<dbReference type="Pfam" id="PF10294">
    <property type="entry name" value="Methyltransf_16"/>
    <property type="match status" value="1"/>
</dbReference>
<dbReference type="VEuPathDB" id="FungiDB:CXQ85_003680"/>
<dbReference type="GeneID" id="37009010"/>
<dbReference type="OrthoDB" id="2529286at2759"/>
<keyword evidence="1" id="KW-0489">Methyltransferase</keyword>
<comment type="similarity">
    <text evidence="3">Belongs to the class I-like SAM-binding methyltransferase superfamily. RKM5 family.</text>
</comment>
<evidence type="ECO:0000256" key="3">
    <source>
        <dbReference type="ARBA" id="ARBA00038458"/>
    </source>
</evidence>
<dbReference type="PANTHER" id="PTHR14614:SF109">
    <property type="entry name" value="RIBOSOMAL LYSINE N-METHYLTRANSFERASE 5"/>
    <property type="match status" value="1"/>
</dbReference>
<dbReference type="InterPro" id="IPR019410">
    <property type="entry name" value="Methyltransf_16"/>
</dbReference>
<organism evidence="5 6">
    <name type="scientific">Candidozyma haemuli</name>
    <dbReference type="NCBI Taxonomy" id="45357"/>
    <lineage>
        <taxon>Eukaryota</taxon>
        <taxon>Fungi</taxon>
        <taxon>Dikarya</taxon>
        <taxon>Ascomycota</taxon>
        <taxon>Saccharomycotina</taxon>
        <taxon>Pichiomycetes</taxon>
        <taxon>Metschnikowiaceae</taxon>
        <taxon>Candidozyma</taxon>
    </lineage>
</organism>
<gene>
    <name evidence="5" type="ORF">CXQ85_003680</name>
</gene>
<sequence>MDISNSLIKVNLDDIDDHVYDIHITHRPPDAQNLGYVDKSTDTLHLSLPTSGDELTITQSRSSLSGQESSSTGFVCWQSVKYLADWILGDPKCPFYSYFKGDPQLAVLELGAGVGAVLASLLGPRSRVYVATDQKHILKLMKQNFLQNVSSSRWSSKTLEWSQTAAKAQIEVVEYDWENHGDVEKVLELMNSTPDLIIATDTIYNEYLVPYFVGALAASMGTTTGALVTVQLRDESITARFVEELAAQKLQLYTIKEELLSPELISGFAVYYITK</sequence>
<keyword evidence="2" id="KW-0949">S-adenosyl-L-methionine</keyword>
<dbReference type="Gene3D" id="3.40.50.150">
    <property type="entry name" value="Vaccinia Virus protein VP39"/>
    <property type="match status" value="1"/>
</dbReference>
<dbReference type="GO" id="GO:0008757">
    <property type="term" value="F:S-adenosylmethionine-dependent methyltransferase activity"/>
    <property type="evidence" value="ECO:0007669"/>
    <property type="project" value="UniProtKB-ARBA"/>
</dbReference>
<dbReference type="EMBL" id="PKFO01000002">
    <property type="protein sequence ID" value="PVH19822.1"/>
    <property type="molecule type" value="Genomic_DNA"/>
</dbReference>
<evidence type="ECO:0000313" key="6">
    <source>
        <dbReference type="Proteomes" id="UP000244309"/>
    </source>
</evidence>
<reference evidence="5 6" key="1">
    <citation type="submission" date="2017-12" db="EMBL/GenBank/DDBJ databases">
        <title>Genome Sequence of a Multidrug-Resistant Candida haemulonii Isolate from a Patient with Chronic Leg Ulcers in Israel.</title>
        <authorList>
            <person name="Chow N.A."/>
            <person name="Gade L."/>
            <person name="Batra D."/>
            <person name="Rowe L.A."/>
            <person name="Ben-Ami R."/>
            <person name="Loparev V.N."/>
            <person name="Litvintseva A.P."/>
        </authorList>
    </citation>
    <scope>NUCLEOTIDE SEQUENCE [LARGE SCALE GENOMIC DNA]</scope>
    <source>
        <strain evidence="5 6">B11899</strain>
    </source>
</reference>